<feature type="transmembrane region" description="Helical" evidence="1">
    <location>
        <begin position="83"/>
        <end position="104"/>
    </location>
</feature>
<reference evidence="2" key="1">
    <citation type="journal article" date="2022" name="Plant J.">
        <title>Strategies of tolerance reflected in two North American maple genomes.</title>
        <authorList>
            <person name="McEvoy S.L."/>
            <person name="Sezen U.U."/>
            <person name="Trouern-Trend A."/>
            <person name="McMahon S.M."/>
            <person name="Schaberg P.G."/>
            <person name="Yang J."/>
            <person name="Wegrzyn J.L."/>
            <person name="Swenson N.G."/>
        </authorList>
    </citation>
    <scope>NUCLEOTIDE SEQUENCE</scope>
    <source>
        <strain evidence="2">91603</strain>
    </source>
</reference>
<dbReference type="EMBL" id="JAJSOW010000106">
    <property type="protein sequence ID" value="KAI9160868.1"/>
    <property type="molecule type" value="Genomic_DNA"/>
</dbReference>
<evidence type="ECO:0000313" key="2">
    <source>
        <dbReference type="EMBL" id="KAI9160868.1"/>
    </source>
</evidence>
<reference evidence="2" key="2">
    <citation type="submission" date="2023-02" db="EMBL/GenBank/DDBJ databases">
        <authorList>
            <person name="Swenson N.G."/>
            <person name="Wegrzyn J.L."/>
            <person name="Mcevoy S.L."/>
        </authorList>
    </citation>
    <scope>NUCLEOTIDE SEQUENCE</scope>
    <source>
        <strain evidence="2">91603</strain>
        <tissue evidence="2">Leaf</tissue>
    </source>
</reference>
<gene>
    <name evidence="2" type="ORF">LWI28_012263</name>
</gene>
<comment type="caution">
    <text evidence="2">The sequence shown here is derived from an EMBL/GenBank/DDBJ whole genome shotgun (WGS) entry which is preliminary data.</text>
</comment>
<evidence type="ECO:0000256" key="1">
    <source>
        <dbReference type="SAM" id="Phobius"/>
    </source>
</evidence>
<name>A0AAD5IDK9_ACENE</name>
<dbReference type="AlphaFoldDB" id="A0AAD5IDK9"/>
<evidence type="ECO:0008006" key="4">
    <source>
        <dbReference type="Google" id="ProtNLM"/>
    </source>
</evidence>
<evidence type="ECO:0000313" key="3">
    <source>
        <dbReference type="Proteomes" id="UP001064489"/>
    </source>
</evidence>
<keyword evidence="1" id="KW-0472">Membrane</keyword>
<dbReference type="Proteomes" id="UP001064489">
    <property type="component" value="Chromosome 2"/>
</dbReference>
<keyword evidence="3" id="KW-1185">Reference proteome</keyword>
<proteinExistence type="predicted"/>
<protein>
    <recommendedName>
        <fullName evidence="4">Pentatricopeptide repeat-containing protein</fullName>
    </recommendedName>
</protein>
<keyword evidence="1" id="KW-0812">Transmembrane</keyword>
<keyword evidence="1" id="KW-1133">Transmembrane helix</keyword>
<accession>A0AAD5IDK9</accession>
<organism evidence="2 3">
    <name type="scientific">Acer negundo</name>
    <name type="common">Box elder</name>
    <dbReference type="NCBI Taxonomy" id="4023"/>
    <lineage>
        <taxon>Eukaryota</taxon>
        <taxon>Viridiplantae</taxon>
        <taxon>Streptophyta</taxon>
        <taxon>Embryophyta</taxon>
        <taxon>Tracheophyta</taxon>
        <taxon>Spermatophyta</taxon>
        <taxon>Magnoliopsida</taxon>
        <taxon>eudicotyledons</taxon>
        <taxon>Gunneridae</taxon>
        <taxon>Pentapetalae</taxon>
        <taxon>rosids</taxon>
        <taxon>malvids</taxon>
        <taxon>Sapindales</taxon>
        <taxon>Sapindaceae</taxon>
        <taxon>Hippocastanoideae</taxon>
        <taxon>Acereae</taxon>
        <taxon>Acer</taxon>
    </lineage>
</organism>
<sequence length="113" mass="12855">MFILGFQPDLSFYTSAIPLLRRKFACLEEMIEIGLTPADNVFADIVIGFCEVGNFEKSLDLLEDKCCHVTFPHNAMLEICCCAVPVLLGFLYSLLVFLFIEACLRIKYSTKRF</sequence>